<dbReference type="AlphaFoldDB" id="A0A7S4M0R6"/>
<dbReference type="PANTHER" id="PTHR20913">
    <property type="entry name" value="TBC1 DOMAIN FAMILY MEMBER 20/GTPASE"/>
    <property type="match status" value="1"/>
</dbReference>
<protein>
    <recommendedName>
        <fullName evidence="3">Rab-GAP TBC domain-containing protein</fullName>
    </recommendedName>
</protein>
<keyword evidence="1" id="KW-0343">GTPase activation</keyword>
<dbReference type="Gene3D" id="1.10.8.1310">
    <property type="match status" value="1"/>
</dbReference>
<sequence>MEGDGEAGAEGKGSAHGSVSEQDEACSSNVCPDPLPSEEKHRYYEQIELDVTRSATHLGLSRDEISTLRRRLSSTLHALFRENTQFHYYQGFHDLASIILHAFDDVEMSKQVIFRVMKLFLKEAMGEDLSIANDALSLLVHLIERDDRVLAQTLCKDGVGPQFALSWLLTWFSHDVRNAHQAFRLFDSFLSSHPLLPLYTAAAIIKFRSDVILDPAHDYAEVHMLMQKLPDDLPLDVIIAQASRSFTKYPPSRAVAALALQQEMRLSRSRSWLSLPLVLSRKGTRRKREPEEERRGISAMSQEMFVVPSRRSTAGDAESMWETKKRITSMSAAISVFMFLVVSRINEYFYG</sequence>
<dbReference type="SUPFAM" id="SSF47923">
    <property type="entry name" value="Ypt/Rab-GAP domain of gyp1p"/>
    <property type="match status" value="2"/>
</dbReference>
<evidence type="ECO:0000259" key="3">
    <source>
        <dbReference type="PROSITE" id="PS50086"/>
    </source>
</evidence>
<evidence type="ECO:0000256" key="1">
    <source>
        <dbReference type="ARBA" id="ARBA00022468"/>
    </source>
</evidence>
<dbReference type="EMBL" id="HBKN01003772">
    <property type="protein sequence ID" value="CAE2193858.1"/>
    <property type="molecule type" value="Transcribed_RNA"/>
</dbReference>
<dbReference type="SMART" id="SM00164">
    <property type="entry name" value="TBC"/>
    <property type="match status" value="1"/>
</dbReference>
<evidence type="ECO:0000313" key="4">
    <source>
        <dbReference type="EMBL" id="CAE2193858.1"/>
    </source>
</evidence>
<dbReference type="PROSITE" id="PS50086">
    <property type="entry name" value="TBC_RABGAP"/>
    <property type="match status" value="1"/>
</dbReference>
<organism evidence="4">
    <name type="scientific">Guillardia theta</name>
    <name type="common">Cryptophyte</name>
    <name type="synonym">Cryptomonas phi</name>
    <dbReference type="NCBI Taxonomy" id="55529"/>
    <lineage>
        <taxon>Eukaryota</taxon>
        <taxon>Cryptophyceae</taxon>
        <taxon>Pyrenomonadales</taxon>
        <taxon>Geminigeraceae</taxon>
        <taxon>Guillardia</taxon>
    </lineage>
</organism>
<proteinExistence type="predicted"/>
<name>A0A7S4M0R6_GUITH</name>
<feature type="domain" description="Rab-GAP TBC" evidence="3">
    <location>
        <begin position="1"/>
        <end position="193"/>
    </location>
</feature>
<dbReference type="GO" id="GO:0005789">
    <property type="term" value="C:endoplasmic reticulum membrane"/>
    <property type="evidence" value="ECO:0007669"/>
    <property type="project" value="TreeGrafter"/>
</dbReference>
<dbReference type="Gene3D" id="1.10.472.80">
    <property type="entry name" value="Ypt/Rab-GAP domain of gyp1p, domain 3"/>
    <property type="match status" value="1"/>
</dbReference>
<gene>
    <name evidence="4" type="ORF">GTHE00462_LOCUS3169</name>
</gene>
<dbReference type="Pfam" id="PF00566">
    <property type="entry name" value="RabGAP-TBC"/>
    <property type="match status" value="1"/>
</dbReference>
<feature type="region of interest" description="Disordered" evidence="2">
    <location>
        <begin position="1"/>
        <end position="32"/>
    </location>
</feature>
<dbReference type="PANTHER" id="PTHR20913:SF7">
    <property type="entry name" value="RE60063P"/>
    <property type="match status" value="1"/>
</dbReference>
<accession>A0A7S4M0R6</accession>
<evidence type="ECO:0000256" key="2">
    <source>
        <dbReference type="SAM" id="MobiDB-lite"/>
    </source>
</evidence>
<dbReference type="InterPro" id="IPR000195">
    <property type="entry name" value="Rab-GAP-TBC_dom"/>
</dbReference>
<dbReference type="InterPro" id="IPR045913">
    <property type="entry name" value="TBC20/Gyp8-like"/>
</dbReference>
<dbReference type="GO" id="GO:0005096">
    <property type="term" value="F:GTPase activator activity"/>
    <property type="evidence" value="ECO:0007669"/>
    <property type="project" value="UniProtKB-KW"/>
</dbReference>
<dbReference type="InterPro" id="IPR035969">
    <property type="entry name" value="Rab-GAP_TBC_sf"/>
</dbReference>
<dbReference type="GO" id="GO:0006888">
    <property type="term" value="P:endoplasmic reticulum to Golgi vesicle-mediated transport"/>
    <property type="evidence" value="ECO:0007669"/>
    <property type="project" value="TreeGrafter"/>
</dbReference>
<reference evidence="4" key="1">
    <citation type="submission" date="2021-01" db="EMBL/GenBank/DDBJ databases">
        <authorList>
            <person name="Corre E."/>
            <person name="Pelletier E."/>
            <person name="Niang G."/>
            <person name="Scheremetjew M."/>
            <person name="Finn R."/>
            <person name="Kale V."/>
            <person name="Holt S."/>
            <person name="Cochrane G."/>
            <person name="Meng A."/>
            <person name="Brown T."/>
            <person name="Cohen L."/>
        </authorList>
    </citation>
    <scope>NUCLEOTIDE SEQUENCE</scope>
    <source>
        <strain evidence="4">CCMP 2712</strain>
    </source>
</reference>